<keyword evidence="2" id="KW-1185">Reference proteome</keyword>
<name>A0ABQ7GWP0_DUNSA</name>
<evidence type="ECO:0000313" key="2">
    <source>
        <dbReference type="Proteomes" id="UP000815325"/>
    </source>
</evidence>
<comment type="caution">
    <text evidence="1">The sequence shown here is derived from an EMBL/GenBank/DDBJ whole genome shotgun (WGS) entry which is preliminary data.</text>
</comment>
<proteinExistence type="predicted"/>
<dbReference type="EMBL" id="MU069557">
    <property type="protein sequence ID" value="KAF5839029.1"/>
    <property type="molecule type" value="Genomic_DNA"/>
</dbReference>
<organism evidence="1 2">
    <name type="scientific">Dunaliella salina</name>
    <name type="common">Green alga</name>
    <name type="synonym">Protococcus salinus</name>
    <dbReference type="NCBI Taxonomy" id="3046"/>
    <lineage>
        <taxon>Eukaryota</taxon>
        <taxon>Viridiplantae</taxon>
        <taxon>Chlorophyta</taxon>
        <taxon>core chlorophytes</taxon>
        <taxon>Chlorophyceae</taxon>
        <taxon>CS clade</taxon>
        <taxon>Chlamydomonadales</taxon>
        <taxon>Dunaliellaceae</taxon>
        <taxon>Dunaliella</taxon>
    </lineage>
</organism>
<feature type="non-terminal residue" evidence="1">
    <location>
        <position position="1"/>
    </location>
</feature>
<accession>A0ABQ7GWP0</accession>
<gene>
    <name evidence="1" type="ORF">DUNSADRAFT_1726</name>
</gene>
<evidence type="ECO:0000313" key="1">
    <source>
        <dbReference type="EMBL" id="KAF5839029.1"/>
    </source>
</evidence>
<protein>
    <submittedName>
        <fullName evidence="1">Uncharacterized protein</fullName>
    </submittedName>
</protein>
<feature type="non-terminal residue" evidence="1">
    <location>
        <position position="147"/>
    </location>
</feature>
<reference evidence="1" key="1">
    <citation type="submission" date="2017-08" db="EMBL/GenBank/DDBJ databases">
        <authorList>
            <person name="Polle J.E."/>
            <person name="Barry K."/>
            <person name="Cushman J."/>
            <person name="Schmutz J."/>
            <person name="Tran D."/>
            <person name="Hathwaick L.T."/>
            <person name="Yim W.C."/>
            <person name="Jenkins J."/>
            <person name="Mckie-Krisberg Z.M."/>
            <person name="Prochnik S."/>
            <person name="Lindquist E."/>
            <person name="Dockter R.B."/>
            <person name="Adam C."/>
            <person name="Molina H."/>
            <person name="Bunkerborg J."/>
            <person name="Jin E."/>
            <person name="Buchheim M."/>
            <person name="Magnuson J."/>
        </authorList>
    </citation>
    <scope>NUCLEOTIDE SEQUENCE</scope>
    <source>
        <strain evidence="1">CCAP 19/18</strain>
    </source>
</reference>
<sequence>LQQKQNSASSAACVRAWRLTWIRATTRCKSCSTAYTWCALTGAGCGNSSRASMWSCRKQRRRANGRRLHSTSSPPREATEWKKWAWDVARGAAWTGGSRASQIGRRTSNWTSCSQNGTPAVRTRSMLRQRLHWEQPPSCWRRQLHTF</sequence>
<dbReference type="Proteomes" id="UP000815325">
    <property type="component" value="Unassembled WGS sequence"/>
</dbReference>